<dbReference type="Proteomes" id="UP000018888">
    <property type="component" value="Unassembled WGS sequence"/>
</dbReference>
<organism evidence="1 2">
    <name type="scientific">Rhizophagus irregularis (strain DAOM 181602 / DAOM 197198 / MUCL 43194)</name>
    <name type="common">Arbuscular mycorrhizal fungus</name>
    <name type="synonym">Glomus intraradices</name>
    <dbReference type="NCBI Taxonomy" id="747089"/>
    <lineage>
        <taxon>Eukaryota</taxon>
        <taxon>Fungi</taxon>
        <taxon>Fungi incertae sedis</taxon>
        <taxon>Mucoromycota</taxon>
        <taxon>Glomeromycotina</taxon>
        <taxon>Glomeromycetes</taxon>
        <taxon>Glomerales</taxon>
        <taxon>Glomeraceae</taxon>
        <taxon>Rhizophagus</taxon>
    </lineage>
</organism>
<dbReference type="EMBL" id="AUPC02000162">
    <property type="protein sequence ID" value="POG67934.1"/>
    <property type="molecule type" value="Genomic_DNA"/>
</dbReference>
<sequence>MTYRIKEGHFGSSFESIGSNHHRPPPLVTVAPEPDEIFKDLLKSKKHGQFLETYIKNNDPLLLFDSPITLKTPVPATSRTSGCGKRGLVMNYYARTGGFILLQQEKEMEIKPATGPGIIDYKNASTVFQEDHLRFFYALKNITKRNKVDEEGEDSKPGKKREC</sequence>
<name>A0A2P4PRB4_RHIID</name>
<reference evidence="1 2" key="2">
    <citation type="journal article" date="2018" name="New Phytol.">
        <title>High intraspecific genome diversity in the model arbuscular mycorrhizal symbiont Rhizophagus irregularis.</title>
        <authorList>
            <person name="Chen E.C.H."/>
            <person name="Morin E."/>
            <person name="Beaudet D."/>
            <person name="Noel J."/>
            <person name="Yildirir G."/>
            <person name="Ndikumana S."/>
            <person name="Charron P."/>
            <person name="St-Onge C."/>
            <person name="Giorgi J."/>
            <person name="Kruger M."/>
            <person name="Marton T."/>
            <person name="Ropars J."/>
            <person name="Grigoriev I.V."/>
            <person name="Hainaut M."/>
            <person name="Henrissat B."/>
            <person name="Roux C."/>
            <person name="Martin F."/>
            <person name="Corradi N."/>
        </authorList>
    </citation>
    <scope>NUCLEOTIDE SEQUENCE [LARGE SCALE GENOMIC DNA]</scope>
    <source>
        <strain evidence="1 2">DAOM 197198</strain>
    </source>
</reference>
<evidence type="ECO:0000313" key="2">
    <source>
        <dbReference type="Proteomes" id="UP000018888"/>
    </source>
</evidence>
<comment type="caution">
    <text evidence="1">The sequence shown here is derived from an EMBL/GenBank/DDBJ whole genome shotgun (WGS) entry which is preliminary data.</text>
</comment>
<proteinExistence type="predicted"/>
<gene>
    <name evidence="1" type="ORF">GLOIN_2v1481211</name>
</gene>
<keyword evidence="2" id="KW-1185">Reference proteome</keyword>
<evidence type="ECO:0000313" key="1">
    <source>
        <dbReference type="EMBL" id="POG67934.1"/>
    </source>
</evidence>
<accession>A0A2P4PRB4</accession>
<protein>
    <submittedName>
        <fullName evidence="1">Uncharacterized protein</fullName>
    </submittedName>
</protein>
<dbReference type="AlphaFoldDB" id="A0A2P4PRB4"/>
<dbReference type="VEuPathDB" id="FungiDB:RhiirFUN_013438"/>
<reference evidence="1 2" key="1">
    <citation type="journal article" date="2013" name="Proc. Natl. Acad. Sci. U.S.A.">
        <title>Genome of an arbuscular mycorrhizal fungus provides insight into the oldest plant symbiosis.</title>
        <authorList>
            <person name="Tisserant E."/>
            <person name="Malbreil M."/>
            <person name="Kuo A."/>
            <person name="Kohler A."/>
            <person name="Symeonidi A."/>
            <person name="Balestrini R."/>
            <person name="Charron P."/>
            <person name="Duensing N."/>
            <person name="Frei Dit Frey N."/>
            <person name="Gianinazzi-Pearson V."/>
            <person name="Gilbert L.B."/>
            <person name="Handa Y."/>
            <person name="Herr J.R."/>
            <person name="Hijri M."/>
            <person name="Koul R."/>
            <person name="Kawaguchi M."/>
            <person name="Krajinski F."/>
            <person name="Lammers P.J."/>
            <person name="Masclaux F.G."/>
            <person name="Murat C."/>
            <person name="Morin E."/>
            <person name="Ndikumana S."/>
            <person name="Pagni M."/>
            <person name="Petitpierre D."/>
            <person name="Requena N."/>
            <person name="Rosikiewicz P."/>
            <person name="Riley R."/>
            <person name="Saito K."/>
            <person name="San Clemente H."/>
            <person name="Shapiro H."/>
            <person name="van Tuinen D."/>
            <person name="Becard G."/>
            <person name="Bonfante P."/>
            <person name="Paszkowski U."/>
            <person name="Shachar-Hill Y.Y."/>
            <person name="Tuskan G.A."/>
            <person name="Young P.W."/>
            <person name="Sanders I.R."/>
            <person name="Henrissat B."/>
            <person name="Rensing S.A."/>
            <person name="Grigoriev I.V."/>
            <person name="Corradi N."/>
            <person name="Roux C."/>
            <person name="Martin F."/>
        </authorList>
    </citation>
    <scope>NUCLEOTIDE SEQUENCE [LARGE SCALE GENOMIC DNA]</scope>
    <source>
        <strain evidence="1 2">DAOM 197198</strain>
    </source>
</reference>